<evidence type="ECO:0000256" key="1">
    <source>
        <dbReference type="ARBA" id="ARBA00022630"/>
    </source>
</evidence>
<dbReference type="PROSITE" id="PS00197">
    <property type="entry name" value="2FE2S_FER_1"/>
    <property type="match status" value="1"/>
</dbReference>
<dbReference type="GO" id="GO:0004854">
    <property type="term" value="F:xanthine dehydrogenase activity"/>
    <property type="evidence" value="ECO:0007669"/>
    <property type="project" value="UniProtKB-EC"/>
</dbReference>
<keyword evidence="4 8" id="KW-0560">Oxidoreductase</keyword>
<dbReference type="SUPFAM" id="SSF56176">
    <property type="entry name" value="FAD-binding/transporter-associated domain-like"/>
    <property type="match status" value="1"/>
</dbReference>
<dbReference type="PIRSF" id="PIRSF036557">
    <property type="entry name" value="XdhA_RC"/>
    <property type="match status" value="1"/>
</dbReference>
<dbReference type="InterPro" id="IPR036010">
    <property type="entry name" value="2Fe-2S_ferredoxin-like_sf"/>
</dbReference>
<dbReference type="InterPro" id="IPR002888">
    <property type="entry name" value="2Fe-2S-bd"/>
</dbReference>
<dbReference type="Gene3D" id="3.30.390.50">
    <property type="entry name" value="CO dehydrogenase flavoprotein, C-terminal domain"/>
    <property type="match status" value="1"/>
</dbReference>
<dbReference type="GO" id="GO:0005506">
    <property type="term" value="F:iron ion binding"/>
    <property type="evidence" value="ECO:0007669"/>
    <property type="project" value="InterPro"/>
</dbReference>
<dbReference type="NCBIfam" id="TIGR02963">
    <property type="entry name" value="xanthine_xdhA"/>
    <property type="match status" value="1"/>
</dbReference>
<evidence type="ECO:0000259" key="6">
    <source>
        <dbReference type="PROSITE" id="PS51085"/>
    </source>
</evidence>
<accession>A0A9E7ZVA0</accession>
<dbReference type="Gene3D" id="3.30.465.10">
    <property type="match status" value="1"/>
</dbReference>
<protein>
    <submittedName>
        <fullName evidence="8">Xanthine dehydrogenase small subunit</fullName>
        <ecNumber evidence="8">1.17.1.4</ecNumber>
    </submittedName>
</protein>
<dbReference type="GO" id="GO:0071949">
    <property type="term" value="F:FAD binding"/>
    <property type="evidence" value="ECO:0007669"/>
    <property type="project" value="InterPro"/>
</dbReference>
<dbReference type="InterPro" id="IPR006058">
    <property type="entry name" value="2Fe2S_fd_BS"/>
</dbReference>
<dbReference type="GO" id="GO:0051537">
    <property type="term" value="F:2 iron, 2 sulfur cluster binding"/>
    <property type="evidence" value="ECO:0007669"/>
    <property type="project" value="InterPro"/>
</dbReference>
<dbReference type="InterPro" id="IPR002346">
    <property type="entry name" value="Mopterin_DH_FAD-bd"/>
</dbReference>
<dbReference type="InterPro" id="IPR036884">
    <property type="entry name" value="2Fe-2S-bd_dom_sf"/>
</dbReference>
<dbReference type="SUPFAM" id="SSF47741">
    <property type="entry name" value="CO dehydrogenase ISP C-domain like"/>
    <property type="match status" value="1"/>
</dbReference>
<dbReference type="Gene3D" id="1.10.150.120">
    <property type="entry name" value="[2Fe-2S]-binding domain"/>
    <property type="match status" value="1"/>
</dbReference>
<dbReference type="InterPro" id="IPR005107">
    <property type="entry name" value="CO_DH_flav_C"/>
</dbReference>
<dbReference type="EMBL" id="CP102774">
    <property type="protein sequence ID" value="UZF87812.1"/>
    <property type="molecule type" value="Genomic_DNA"/>
</dbReference>
<keyword evidence="5" id="KW-0408">Iron</keyword>
<reference evidence="8" key="1">
    <citation type="submission" date="2022-08" db="EMBL/GenBank/DDBJ databases">
        <title>Complete Genome Sequences of 2 Bosea sp. soil isolates.</title>
        <authorList>
            <person name="Alvarez Arevalo M."/>
            <person name="Sterndorff E.B."/>
            <person name="Faurdal D."/>
            <person name="Joergensen T.S."/>
            <person name="Weber T."/>
        </authorList>
    </citation>
    <scope>NUCLEOTIDE SEQUENCE</scope>
    <source>
        <strain evidence="8">NBC_00436</strain>
    </source>
</reference>
<proteinExistence type="predicted"/>
<dbReference type="InterPro" id="IPR016208">
    <property type="entry name" value="Ald_Oxase/xanthine_DH-like"/>
</dbReference>
<dbReference type="Gene3D" id="3.10.20.30">
    <property type="match status" value="1"/>
</dbReference>
<dbReference type="SUPFAM" id="SSF54292">
    <property type="entry name" value="2Fe-2S ferredoxin-like"/>
    <property type="match status" value="1"/>
</dbReference>
<dbReference type="Pfam" id="PF00941">
    <property type="entry name" value="FAD_binding_5"/>
    <property type="match status" value="1"/>
</dbReference>
<evidence type="ECO:0000256" key="2">
    <source>
        <dbReference type="ARBA" id="ARBA00022723"/>
    </source>
</evidence>
<dbReference type="InterPro" id="IPR001041">
    <property type="entry name" value="2Fe-2S_ferredoxin-type"/>
</dbReference>
<evidence type="ECO:0000259" key="7">
    <source>
        <dbReference type="PROSITE" id="PS51387"/>
    </source>
</evidence>
<dbReference type="InterPro" id="IPR016169">
    <property type="entry name" value="FAD-bd_PCMH_sub2"/>
</dbReference>
<dbReference type="InterPro" id="IPR036318">
    <property type="entry name" value="FAD-bd_PCMH-like_sf"/>
</dbReference>
<dbReference type="InterPro" id="IPR014307">
    <property type="entry name" value="Xanthine_DH_ssu"/>
</dbReference>
<dbReference type="InterPro" id="IPR036683">
    <property type="entry name" value="CO_DH_flav_C_dom_sf"/>
</dbReference>
<evidence type="ECO:0000256" key="5">
    <source>
        <dbReference type="ARBA" id="ARBA00023004"/>
    </source>
</evidence>
<dbReference type="PROSITE" id="PS51085">
    <property type="entry name" value="2FE2S_FER_2"/>
    <property type="match status" value="1"/>
</dbReference>
<keyword evidence="1" id="KW-0285">Flavoprotein</keyword>
<dbReference type="InterPro" id="IPR012175">
    <property type="entry name" value="Xanth_DH_ssu_bac"/>
</dbReference>
<sequence>MRETLRFLLGDRLVEIDRCDPTLTVLDWLRLDQRMTGSKEGCAEGDCGACTVVVGRLDRGQMRYEAINACIRFLPTLDGCQLLTVEHLKGADGSLHPVQQAMVECHGSQCGFCTPGFVMSLLALRLNEAAPSVGRIEDALAGNLCRCTGYEPIIAAGRRMDAIAPREADRFMQEREAVAKRLAALNDAETLALQGKGGGFYAPATVKALAELVAAHPRATLVAGATDVGLWVTKAMKRLDPVIYLGRVEALRRITDEGNHLRFGAMAGHIDVRTALANLSPQLDELMRRFGGEQVRNAGTIGGNIANGSPIGDLPPALIALDATLVLATRGGTGIERRSIPLESFFIEYRKQDRRPDEFVEAVLVPKLAEGVLFHASKVSKRFDEDISAVCGAFRVTLGGDGRISEARLVYGGMAGIPKRAAAAEAALVGQRWNETTVTAAIAALPQDFTPLDDMRASAHYRLTIAGNLLHRFLIETTQAQTQTRVAGLLAEAAHG</sequence>
<dbReference type="EC" id="1.17.1.4" evidence="8"/>
<evidence type="ECO:0000256" key="3">
    <source>
        <dbReference type="ARBA" id="ARBA00022827"/>
    </source>
</evidence>
<dbReference type="InterPro" id="IPR016167">
    <property type="entry name" value="FAD-bd_PCMH_sub1"/>
</dbReference>
<dbReference type="Pfam" id="PF03450">
    <property type="entry name" value="CO_deh_flav_C"/>
    <property type="match status" value="1"/>
</dbReference>
<organism evidence="8">
    <name type="scientific">Bosea sp. NBC_00436</name>
    <dbReference type="NCBI Taxonomy" id="2969620"/>
    <lineage>
        <taxon>Bacteria</taxon>
        <taxon>Pseudomonadati</taxon>
        <taxon>Pseudomonadota</taxon>
        <taxon>Alphaproteobacteria</taxon>
        <taxon>Hyphomicrobiales</taxon>
        <taxon>Boseaceae</taxon>
        <taxon>Bosea</taxon>
    </lineage>
</organism>
<evidence type="ECO:0000313" key="8">
    <source>
        <dbReference type="EMBL" id="UZF87812.1"/>
    </source>
</evidence>
<dbReference type="Pfam" id="PF01799">
    <property type="entry name" value="Fer2_2"/>
    <property type="match status" value="1"/>
</dbReference>
<feature type="domain" description="2Fe-2S ferredoxin-type" evidence="6">
    <location>
        <begin position="3"/>
        <end position="88"/>
    </location>
</feature>
<dbReference type="InterPro" id="IPR012675">
    <property type="entry name" value="Beta-grasp_dom_sf"/>
</dbReference>
<keyword evidence="3" id="KW-0274">FAD</keyword>
<dbReference type="PANTHER" id="PTHR45444">
    <property type="entry name" value="XANTHINE DEHYDROGENASE"/>
    <property type="match status" value="1"/>
</dbReference>
<dbReference type="PROSITE" id="PS51387">
    <property type="entry name" value="FAD_PCMH"/>
    <property type="match status" value="1"/>
</dbReference>
<dbReference type="Gene3D" id="3.30.43.10">
    <property type="entry name" value="Uridine Diphospho-n-acetylenolpyruvylglucosamine Reductase, domain 2"/>
    <property type="match status" value="1"/>
</dbReference>
<dbReference type="PANTHER" id="PTHR45444:SF3">
    <property type="entry name" value="XANTHINE DEHYDROGENASE"/>
    <property type="match status" value="1"/>
</dbReference>
<dbReference type="SMART" id="SM01092">
    <property type="entry name" value="CO_deh_flav_C"/>
    <property type="match status" value="1"/>
</dbReference>
<dbReference type="AlphaFoldDB" id="A0A9E7ZVA0"/>
<dbReference type="InterPro" id="IPR016166">
    <property type="entry name" value="FAD-bd_PCMH"/>
</dbReference>
<keyword evidence="2" id="KW-0479">Metal-binding</keyword>
<feature type="domain" description="FAD-binding PCMH-type" evidence="7">
    <location>
        <begin position="193"/>
        <end position="370"/>
    </location>
</feature>
<gene>
    <name evidence="8" type="primary">xdhA</name>
    <name evidence="8" type="ORF">NWE54_03210</name>
</gene>
<name>A0A9E7ZVA0_9HYPH</name>
<evidence type="ECO:0000256" key="4">
    <source>
        <dbReference type="ARBA" id="ARBA00023002"/>
    </source>
</evidence>
<dbReference type="SUPFAM" id="SSF55447">
    <property type="entry name" value="CO dehydrogenase flavoprotein C-terminal domain-like"/>
    <property type="match status" value="1"/>
</dbReference>